<dbReference type="EMBL" id="PGVA01000099">
    <property type="protein sequence ID" value="PLR79500.1"/>
    <property type="molecule type" value="Genomic_DNA"/>
</dbReference>
<dbReference type="Proteomes" id="UP000235114">
    <property type="component" value="Unassembled WGS sequence"/>
</dbReference>
<evidence type="ECO:0000313" key="1">
    <source>
        <dbReference type="EMBL" id="PLR79500.1"/>
    </source>
</evidence>
<keyword evidence="4" id="KW-1185">Reference proteome</keyword>
<dbReference type="Proteomes" id="UP000234951">
    <property type="component" value="Unassembled WGS sequence"/>
</dbReference>
<evidence type="ECO:0000313" key="2">
    <source>
        <dbReference type="EMBL" id="PLR88602.1"/>
    </source>
</evidence>
<dbReference type="EMBL" id="PGVD01000095">
    <property type="protein sequence ID" value="PLR88602.1"/>
    <property type="molecule type" value="Genomic_DNA"/>
</dbReference>
<proteinExistence type="predicted"/>
<gene>
    <name evidence="1" type="ORF">CU635_22955</name>
    <name evidence="2" type="ORF">CVD25_22250</name>
</gene>
<accession>A0A2N5GFM2</accession>
<comment type="caution">
    <text evidence="1">The sequence shown here is derived from an EMBL/GenBank/DDBJ whole genome shotgun (WGS) entry which is preliminary data.</text>
</comment>
<dbReference type="AlphaFoldDB" id="A0A2N5GFM2"/>
<reference evidence="1 3" key="1">
    <citation type="submission" date="2017-11" db="EMBL/GenBank/DDBJ databases">
        <title>Comparitive Functional Genomics of Dry Heat Resistant strains isolated from the Viking Spacecraft.</title>
        <authorList>
            <person name="Seuylemezian A."/>
            <person name="Cooper K."/>
            <person name="Vaishampayan P."/>
        </authorList>
    </citation>
    <scope>NUCLEOTIDE SEQUENCE [LARGE SCALE GENOMIC DNA]</scope>
    <source>
        <strain evidence="1 3">M4.6</strain>
    </source>
</reference>
<dbReference type="RefSeq" id="WP_101579651.1">
    <property type="nucleotide sequence ID" value="NZ_PGVA01000099.1"/>
</dbReference>
<evidence type="ECO:0000313" key="3">
    <source>
        <dbReference type="Proteomes" id="UP000234951"/>
    </source>
</evidence>
<evidence type="ECO:0000313" key="4">
    <source>
        <dbReference type="Proteomes" id="UP000235114"/>
    </source>
</evidence>
<reference evidence="2 4" key="2">
    <citation type="submission" date="2017-12" db="EMBL/GenBank/DDBJ databases">
        <title>Comparative Functional Genomics of Dry Heat Resistant strains isolated from the Viking Spacecraft.</title>
        <authorList>
            <person name="Seuylemezian A."/>
            <person name="Cooper K."/>
            <person name="Vaishampayan P."/>
        </authorList>
    </citation>
    <scope>NUCLEOTIDE SEQUENCE [LARGE SCALE GENOMIC DNA]</scope>
    <source>
        <strain evidence="2 4">ATCC 29669</strain>
    </source>
</reference>
<organism evidence="1 3">
    <name type="scientific">Bacillus canaveralius</name>
    <dbReference type="NCBI Taxonomy" id="1403243"/>
    <lineage>
        <taxon>Bacteria</taxon>
        <taxon>Bacillati</taxon>
        <taxon>Bacillota</taxon>
        <taxon>Bacilli</taxon>
        <taxon>Bacillales</taxon>
        <taxon>Bacillaceae</taxon>
        <taxon>Bacillus</taxon>
    </lineage>
</organism>
<name>A0A2N5GFM2_9BACI</name>
<sequence>MWYDGYDKFSKKHKCHPKKQHEDKYYDSNGDYDQEHDWYCKPKKKKPREKKFLKCFLVD</sequence>
<protein>
    <submittedName>
        <fullName evidence="1">Uncharacterized protein</fullName>
    </submittedName>
</protein>